<dbReference type="GO" id="GO:0005886">
    <property type="term" value="C:plasma membrane"/>
    <property type="evidence" value="ECO:0007669"/>
    <property type="project" value="UniProtKB-SubCell"/>
</dbReference>
<comment type="caution">
    <text evidence="2">The sequence shown here is derived from an EMBL/GenBank/DDBJ whole genome shotgun (WGS) entry which is preliminary data.</text>
</comment>
<feature type="transmembrane region" description="Helical" evidence="1">
    <location>
        <begin position="171"/>
        <end position="193"/>
    </location>
</feature>
<feature type="transmembrane region" description="Helical" evidence="1">
    <location>
        <begin position="601"/>
        <end position="628"/>
    </location>
</feature>
<evidence type="ECO:0000256" key="1">
    <source>
        <dbReference type="SAM" id="Phobius"/>
    </source>
</evidence>
<feature type="transmembrane region" description="Helical" evidence="1">
    <location>
        <begin position="556"/>
        <end position="581"/>
    </location>
</feature>
<feature type="transmembrane region" description="Helical" evidence="1">
    <location>
        <begin position="119"/>
        <end position="145"/>
    </location>
</feature>
<dbReference type="Proteomes" id="UP000254118">
    <property type="component" value="Unassembled WGS sequence"/>
</dbReference>
<feature type="transmembrane region" description="Helical" evidence="1">
    <location>
        <begin position="214"/>
        <end position="234"/>
    </location>
</feature>
<feature type="transmembrane region" description="Helical" evidence="1">
    <location>
        <begin position="21"/>
        <end position="43"/>
    </location>
</feature>
<name>A0AA46BN16_9MICO</name>
<evidence type="ECO:0000313" key="3">
    <source>
        <dbReference type="Proteomes" id="UP000254118"/>
    </source>
</evidence>
<accession>A0AA46BN16</accession>
<dbReference type="AlphaFoldDB" id="A0AA46BN16"/>
<feature type="transmembrane region" description="Helical" evidence="1">
    <location>
        <begin position="74"/>
        <end position="99"/>
    </location>
</feature>
<sequence length="632" mass="66232">MRGIAGVSKVSLRLLGFHRRTYMGLALVVLVVTAMAGAMLLLMQGLRGGHVIAAAGTSAEELAQMRLDLQAIGLLLQIILVLTVSIAMVLVAGSVRTVIHVRSQELRMLRLNGTTAHQLQAMVAVETAALTAMVGVVGGVTAVFLTHPLFAAYQAIGSIGRHIMWAGHLDLGALTLFVLTEMALVALIGFVLTGRLAKDVESTPTRHASRRRSVVGLLIRLTLVGVSVAVLFGATNTTPQAGQLAVLLPVFVTTAIGALTPWAITWVAAVAARAGGRFAPGVFTLTAARTWSDRRRLSSVALPMVIAVGLLGGFLFSSAADGRLQLERAARQYQYASALDGVSPTGAVDAANSLQTRNFHAIALTSTSQAFIGATRTRVAGVSDPAGYVSMLGGSLTGRLPHDAGSTAQIPVLASTRGAALGREVDLTLLDGSRVRGRVVMTATGLPDEAYYLPISEAARHGQFPSAQVLTTATPHQLQQFISGVAGAGAVKSKEELLAQAQKTRMQSSLSGNLSIFGMIYVMALVSLIQTTTLTTRSRAREFTLLRRIGLSGGNIFAVTVAEAVVVGLAVTALLFASFMVVALKFAHDLHVDLWASVIPVLIPVALVLLAVVGMYVALVATCTHILLRSKT</sequence>
<proteinExistence type="predicted"/>
<evidence type="ECO:0000313" key="2">
    <source>
        <dbReference type="EMBL" id="STD08896.1"/>
    </source>
</evidence>
<protein>
    <submittedName>
        <fullName evidence="2">FtsX-like permease family</fullName>
    </submittedName>
</protein>
<feature type="transmembrane region" description="Helical" evidence="1">
    <location>
        <begin position="246"/>
        <end position="269"/>
    </location>
</feature>
<gene>
    <name evidence="2" type="ORF">NCTC7915_01096</name>
</gene>
<reference evidence="2 3" key="1">
    <citation type="submission" date="2018-06" db="EMBL/GenBank/DDBJ databases">
        <authorList>
            <consortium name="Pathogen Informatics"/>
            <person name="Doyle S."/>
        </authorList>
    </citation>
    <scope>NUCLEOTIDE SEQUENCE [LARGE SCALE GENOMIC DNA]</scope>
    <source>
        <strain evidence="2 3">NCTC7915</strain>
    </source>
</reference>
<keyword evidence="1" id="KW-1133">Transmembrane helix</keyword>
<feature type="transmembrane region" description="Helical" evidence="1">
    <location>
        <begin position="514"/>
        <end position="535"/>
    </location>
</feature>
<dbReference type="EMBL" id="UFYA01000001">
    <property type="protein sequence ID" value="STD08896.1"/>
    <property type="molecule type" value="Genomic_DNA"/>
</dbReference>
<keyword evidence="1" id="KW-0472">Membrane</keyword>
<organism evidence="2 3">
    <name type="scientific">Dermatophilus congolensis</name>
    <dbReference type="NCBI Taxonomy" id="1863"/>
    <lineage>
        <taxon>Bacteria</taxon>
        <taxon>Bacillati</taxon>
        <taxon>Actinomycetota</taxon>
        <taxon>Actinomycetes</taxon>
        <taxon>Micrococcales</taxon>
        <taxon>Dermatophilaceae</taxon>
        <taxon>Dermatophilus</taxon>
    </lineage>
</organism>
<dbReference type="RefSeq" id="WP_115030461.1">
    <property type="nucleotide sequence ID" value="NZ_UFYA01000001.1"/>
</dbReference>
<feature type="transmembrane region" description="Helical" evidence="1">
    <location>
        <begin position="297"/>
        <end position="316"/>
    </location>
</feature>
<keyword evidence="1" id="KW-0812">Transmembrane</keyword>